<keyword evidence="3" id="KW-1185">Reference proteome</keyword>
<dbReference type="EMBL" id="HG679243">
    <property type="protein sequence ID" value="CDJ27291.1"/>
    <property type="molecule type" value="Genomic_DNA"/>
</dbReference>
<evidence type="ECO:0000313" key="3">
    <source>
        <dbReference type="Proteomes" id="UP000030744"/>
    </source>
</evidence>
<dbReference type="AlphaFoldDB" id="U6JR09"/>
<dbReference type="Proteomes" id="UP000030744">
    <property type="component" value="Unassembled WGS sequence"/>
</dbReference>
<dbReference type="OrthoDB" id="3863715at2759"/>
<dbReference type="RefSeq" id="XP_013349869.1">
    <property type="nucleotide sequence ID" value="XM_013494415.1"/>
</dbReference>
<feature type="compositionally biased region" description="Basic and acidic residues" evidence="1">
    <location>
        <begin position="8"/>
        <end position="23"/>
    </location>
</feature>
<proteinExistence type="predicted"/>
<accession>U6JR09</accession>
<name>U6JR09_9EIME</name>
<gene>
    <name evidence="2" type="ORF">EMH_0030400</name>
</gene>
<reference evidence="2" key="2">
    <citation type="submission" date="2013-10" db="EMBL/GenBank/DDBJ databases">
        <authorList>
            <person name="Aslett M."/>
        </authorList>
    </citation>
    <scope>NUCLEOTIDE SEQUENCE [LARGE SCALE GENOMIC DNA]</scope>
    <source>
        <strain evidence="2">Houghton</strain>
    </source>
</reference>
<feature type="region of interest" description="Disordered" evidence="1">
    <location>
        <begin position="1"/>
        <end position="70"/>
    </location>
</feature>
<reference evidence="2" key="1">
    <citation type="submission" date="2013-10" db="EMBL/GenBank/DDBJ databases">
        <title>Genomic analysis of the causative agents of coccidiosis in chickens.</title>
        <authorList>
            <person name="Reid A.J."/>
            <person name="Blake D."/>
            <person name="Billington K."/>
            <person name="Browne H."/>
            <person name="Dunn M."/>
            <person name="Hung S."/>
            <person name="Kawahara F."/>
            <person name="Miranda-Saavedra D."/>
            <person name="Mourier T."/>
            <person name="Nagra H."/>
            <person name="Otto T.D."/>
            <person name="Rawlings N."/>
            <person name="Sanchez A."/>
            <person name="Sanders M."/>
            <person name="Subramaniam C."/>
            <person name="Tay Y."/>
            <person name="Dear P."/>
            <person name="Doerig C."/>
            <person name="Gruber A."/>
            <person name="Parkinson J."/>
            <person name="Shirley M."/>
            <person name="Wan K.L."/>
            <person name="Berriman M."/>
            <person name="Tomley F."/>
            <person name="Pain A."/>
        </authorList>
    </citation>
    <scope>NUCLEOTIDE SEQUENCE [LARGE SCALE GENOMIC DNA]</scope>
    <source>
        <strain evidence="2">Houghton</strain>
    </source>
</reference>
<protein>
    <submittedName>
        <fullName evidence="2">Uncharacterized protein</fullName>
    </submittedName>
</protein>
<sequence length="265" mass="31347">MSDTTASTHKEIEEPLPEPRTEEMSDTTASPHKEIEEPLPEPRMTRSRQESGTTVRRKGSTLAKKNEDAEWKTEKMEVFGQVKDELKTEEGTNTQKRNYIRMRMAATDDGTYMHSFLQLIDLEFREFEIPEEQWGLEIRKYLTGKAREYWGLLLRLGTDMSDWPLILLLVRNNPWRGNYNEYIARFYDIADEAESVTKEELVMFFLAMLPEEIGDKLTRDGTRNFQNWHEAAQALREWAAPLWAWREKRRRILWEIEDAGKTPQR</sequence>
<evidence type="ECO:0000313" key="2">
    <source>
        <dbReference type="EMBL" id="CDJ27291.1"/>
    </source>
</evidence>
<dbReference type="GeneID" id="25377864"/>
<dbReference type="VEuPathDB" id="ToxoDB:EMH_0030400"/>
<evidence type="ECO:0000256" key="1">
    <source>
        <dbReference type="SAM" id="MobiDB-lite"/>
    </source>
</evidence>
<organism evidence="2 3">
    <name type="scientific">Eimeria mitis</name>
    <dbReference type="NCBI Taxonomy" id="44415"/>
    <lineage>
        <taxon>Eukaryota</taxon>
        <taxon>Sar</taxon>
        <taxon>Alveolata</taxon>
        <taxon>Apicomplexa</taxon>
        <taxon>Conoidasida</taxon>
        <taxon>Coccidia</taxon>
        <taxon>Eucoccidiorida</taxon>
        <taxon>Eimeriorina</taxon>
        <taxon>Eimeriidae</taxon>
        <taxon>Eimeria</taxon>
    </lineage>
</organism>